<dbReference type="RefSeq" id="WP_014901366.1">
    <property type="nucleotide sequence ID" value="NC_018515.1"/>
</dbReference>
<evidence type="ECO:0000256" key="1">
    <source>
        <dbReference type="SAM" id="MobiDB-lite"/>
    </source>
</evidence>
<reference evidence="4" key="2">
    <citation type="submission" date="2012-08" db="EMBL/GenBank/DDBJ databases">
        <title>Finished genome of Desulfosporosinus meridiei DSM 13257.</title>
        <authorList>
            <person name="Huntemann M."/>
            <person name="Wei C.-L."/>
            <person name="Han J."/>
            <person name="Detter J.C."/>
            <person name="Han C."/>
            <person name="Davenport K."/>
            <person name="Daligault H."/>
            <person name="Erkkila T."/>
            <person name="Gu W."/>
            <person name="Munk A.C.C."/>
            <person name="Teshima H."/>
            <person name="Xu Y."/>
            <person name="Chain P."/>
            <person name="Tapia R."/>
            <person name="Chen A."/>
            <person name="Krypides N."/>
            <person name="Mavromatis K."/>
            <person name="Markowitz V."/>
            <person name="Szeto E."/>
            <person name="Ivanova N."/>
            <person name="Mikhailova N."/>
            <person name="Ovchinnikova G."/>
            <person name="Pagani I."/>
            <person name="Pati A."/>
            <person name="Goodwin L."/>
            <person name="Peters L."/>
            <person name="Pitluck S."/>
            <person name="Woyke T."/>
            <person name="Pester M."/>
            <person name="Spring S."/>
            <person name="Ollivier B."/>
            <person name="Rattei T."/>
            <person name="Klenk H.-P."/>
            <person name="Wagner M."/>
            <person name="Loy A."/>
        </authorList>
    </citation>
    <scope>NUCLEOTIDE SEQUENCE [LARGE SCALE GENOMIC DNA]</scope>
    <source>
        <strain evidence="4">ATCC BAA-275 / DSM 13257 / NCIMB 13706 / S10</strain>
    </source>
</reference>
<evidence type="ECO:0000259" key="2">
    <source>
        <dbReference type="PROSITE" id="PS50994"/>
    </source>
</evidence>
<dbReference type="GO" id="GO:0003676">
    <property type="term" value="F:nucleic acid binding"/>
    <property type="evidence" value="ECO:0007669"/>
    <property type="project" value="InterPro"/>
</dbReference>
<dbReference type="Gene3D" id="3.30.420.10">
    <property type="entry name" value="Ribonuclease H-like superfamily/Ribonuclease H"/>
    <property type="match status" value="1"/>
</dbReference>
<dbReference type="InterPro" id="IPR012337">
    <property type="entry name" value="RNaseH-like_sf"/>
</dbReference>
<dbReference type="GO" id="GO:0015074">
    <property type="term" value="P:DNA integration"/>
    <property type="evidence" value="ECO:0007669"/>
    <property type="project" value="InterPro"/>
</dbReference>
<accession>J7IQJ6</accession>
<dbReference type="EMBL" id="CP003629">
    <property type="protein sequence ID" value="AFQ42444.1"/>
    <property type="molecule type" value="Genomic_DNA"/>
</dbReference>
<feature type="compositionally biased region" description="Polar residues" evidence="1">
    <location>
        <begin position="700"/>
        <end position="717"/>
    </location>
</feature>
<dbReference type="InterPro" id="IPR036397">
    <property type="entry name" value="RNaseH_sf"/>
</dbReference>
<gene>
    <name evidence="3" type="ordered locus">Desmer_0389</name>
</gene>
<dbReference type="eggNOG" id="COG2801">
    <property type="taxonomic scope" value="Bacteria"/>
</dbReference>
<dbReference type="STRING" id="768704.Desmer_0389"/>
<feature type="region of interest" description="Disordered" evidence="1">
    <location>
        <begin position="691"/>
        <end position="723"/>
    </location>
</feature>
<reference evidence="3 4" key="1">
    <citation type="journal article" date="2012" name="J. Bacteriol.">
        <title>Complete genome sequences of Desulfosporosinus orientis DSM765T, Desulfosporosinus youngiae DSM17734T, Desulfosporosinus meridiei DSM13257T, and Desulfosporosinus acidiphilus DSM22704T.</title>
        <authorList>
            <person name="Pester M."/>
            <person name="Brambilla E."/>
            <person name="Alazard D."/>
            <person name="Rattei T."/>
            <person name="Weinmaier T."/>
            <person name="Han J."/>
            <person name="Lucas S."/>
            <person name="Lapidus A."/>
            <person name="Cheng J.F."/>
            <person name="Goodwin L."/>
            <person name="Pitluck S."/>
            <person name="Peters L."/>
            <person name="Ovchinnikova G."/>
            <person name="Teshima H."/>
            <person name="Detter J.C."/>
            <person name="Han C.S."/>
            <person name="Tapia R."/>
            <person name="Land M.L."/>
            <person name="Hauser L."/>
            <person name="Kyrpides N.C."/>
            <person name="Ivanova N.N."/>
            <person name="Pagani I."/>
            <person name="Huntmann M."/>
            <person name="Wei C.L."/>
            <person name="Davenport K.W."/>
            <person name="Daligault H."/>
            <person name="Chain P.S."/>
            <person name="Chen A."/>
            <person name="Mavromatis K."/>
            <person name="Markowitz V."/>
            <person name="Szeto E."/>
            <person name="Mikhailova N."/>
            <person name="Pati A."/>
            <person name="Wagner M."/>
            <person name="Woyke T."/>
            <person name="Ollivier B."/>
            <person name="Klenk H.P."/>
            <person name="Spring S."/>
            <person name="Loy A."/>
        </authorList>
    </citation>
    <scope>NUCLEOTIDE SEQUENCE [LARGE SCALE GENOMIC DNA]</scope>
    <source>
        <strain evidence="4">ATCC BAA-275 / DSM 13257 / NCIMB 13706 / S10</strain>
    </source>
</reference>
<dbReference type="SUPFAM" id="SSF53098">
    <property type="entry name" value="Ribonuclease H-like"/>
    <property type="match status" value="1"/>
</dbReference>
<organism evidence="3 4">
    <name type="scientific">Desulfosporosinus meridiei (strain ATCC BAA-275 / DSM 13257 / KCTC 12902 / NCIMB 13706 / S10)</name>
    <dbReference type="NCBI Taxonomy" id="768704"/>
    <lineage>
        <taxon>Bacteria</taxon>
        <taxon>Bacillati</taxon>
        <taxon>Bacillota</taxon>
        <taxon>Clostridia</taxon>
        <taxon>Eubacteriales</taxon>
        <taxon>Desulfitobacteriaceae</taxon>
        <taxon>Desulfosporosinus</taxon>
    </lineage>
</organism>
<keyword evidence="4" id="KW-1185">Reference proteome</keyword>
<sequence>MYKVKIKPGLKFKIDRIEYTIVKCLDGVKIQVLREGYQKGEIFTKYEMISLIDQGRLEFEVKGKNIRPPDKGSFSTSYLVNDFEKVQRKDETIFRFKVIEPLLKGRRTRLDVKNRVLEINELSGNPKNAEKHLQISFVKRISIASVYRWISIYNESGGDIRSLTPSYSSCGGAGSYRIDPKVLEIIEQCIEDTYLNQQRVTIDELRWAVQSEIINENEYRRGDNIIYCPSYSTFTRIVSKIPEFELVWKRMSKRNAEVKFNPIGQGVKVSYPLERVEIDATVLDIIIIFADGTFIERPHLVMAIDKLTRDIPGFCICFGSVGWAEVSQCLRHILSDKSYIKDKYPFIENEWNTFGVPQALVIDNGLAFKNHPMKDACYQLGVVLEYAPPKVPEWKASIERFLGTTTVNFVQKNPGTTRSNTQKLAEGENPKERARIPFNIFVGLMHKWLVDVYRQDINRGAGGIPAKLWEKYTDDFPVDWPNSSHELPILLGRVNERMITNKGIELNNLRYNSMDINGILKKFSKQNKGAEQKFKVKYDPQNIGSIFLYDHMFIHDWIRVQCTNPDYAEGLSEWEHDEAIKLARKKYGTIDVVSLAKSKAFLRNKASFWESKNSRGKAAKLNSDHEIFSDNTGIFNNSEVKVNYSLPEATENMGKLNNISDIGTNFDFSEILPPLPVSYSVNDFNEEVKPVSKNSKAKQKNSFQSKCDKSSIPSNTIDDTDFSPEDLEGFDVIYRIGD</sequence>
<dbReference type="InterPro" id="IPR015378">
    <property type="entry name" value="Transposase-like_Mu_C"/>
</dbReference>
<dbReference type="AlphaFoldDB" id="J7IQJ6"/>
<name>J7IQJ6_DESMD</name>
<protein>
    <submittedName>
        <fullName evidence="3">Mu transposase/integrase</fullName>
    </submittedName>
</protein>
<dbReference type="OrthoDB" id="9794201at2"/>
<dbReference type="KEGG" id="dmi:Desmer_0389"/>
<dbReference type="InterPro" id="IPR001584">
    <property type="entry name" value="Integrase_cat-core"/>
</dbReference>
<dbReference type="Proteomes" id="UP000005262">
    <property type="component" value="Chromosome"/>
</dbReference>
<evidence type="ECO:0000313" key="3">
    <source>
        <dbReference type="EMBL" id="AFQ42444.1"/>
    </source>
</evidence>
<proteinExistence type="predicted"/>
<feature type="domain" description="Integrase catalytic" evidence="2">
    <location>
        <begin position="268"/>
        <end position="473"/>
    </location>
</feature>
<dbReference type="PROSITE" id="PS50994">
    <property type="entry name" value="INTEGRASE"/>
    <property type="match status" value="1"/>
</dbReference>
<evidence type="ECO:0000313" key="4">
    <source>
        <dbReference type="Proteomes" id="UP000005262"/>
    </source>
</evidence>
<dbReference type="Pfam" id="PF09299">
    <property type="entry name" value="Mu-transpos_C"/>
    <property type="match status" value="1"/>
</dbReference>
<dbReference type="HOGENOM" id="CLU_017991_1_0_9"/>